<dbReference type="Pfam" id="PF00583">
    <property type="entry name" value="Acetyltransf_1"/>
    <property type="match status" value="1"/>
</dbReference>
<dbReference type="Proteomes" id="UP000189739">
    <property type="component" value="Unassembled WGS sequence"/>
</dbReference>
<protein>
    <submittedName>
        <fullName evidence="2">GNAT family acetyltransferase</fullName>
    </submittedName>
</protein>
<dbReference type="PANTHER" id="PTHR43617:SF33">
    <property type="entry name" value="SPORE COAT POLYSACCHARIDE BIOSYNTHESIS PROTEIN SPSD"/>
    <property type="match status" value="1"/>
</dbReference>
<dbReference type="GO" id="GO:0016747">
    <property type="term" value="F:acyltransferase activity, transferring groups other than amino-acyl groups"/>
    <property type="evidence" value="ECO:0007669"/>
    <property type="project" value="InterPro"/>
</dbReference>
<gene>
    <name evidence="2" type="ORF">BC343_22415</name>
</gene>
<dbReference type="AlphaFoldDB" id="A0A1S9PJR5"/>
<feature type="domain" description="N-acetyltransferase" evidence="1">
    <location>
        <begin position="4"/>
        <end position="172"/>
    </location>
</feature>
<dbReference type="PANTHER" id="PTHR43617">
    <property type="entry name" value="L-AMINO ACID N-ACETYLTRANSFERASE"/>
    <property type="match status" value="1"/>
</dbReference>
<dbReference type="STRING" id="1792845.BC343_22415"/>
<dbReference type="OrthoDB" id="7205533at2"/>
<evidence type="ECO:0000313" key="2">
    <source>
        <dbReference type="EMBL" id="OOQ61196.1"/>
    </source>
</evidence>
<dbReference type="SUPFAM" id="SSF55729">
    <property type="entry name" value="Acyl-CoA N-acyltransferases (Nat)"/>
    <property type="match status" value="1"/>
</dbReference>
<keyword evidence="2" id="KW-0808">Transferase</keyword>
<dbReference type="PROSITE" id="PS51186">
    <property type="entry name" value="GNAT"/>
    <property type="match status" value="1"/>
</dbReference>
<dbReference type="CDD" id="cd04301">
    <property type="entry name" value="NAT_SF"/>
    <property type="match status" value="1"/>
</dbReference>
<evidence type="ECO:0000259" key="1">
    <source>
        <dbReference type="PROSITE" id="PS51186"/>
    </source>
</evidence>
<accession>A0A1S9PJR5</accession>
<name>A0A1S9PJR5_9SPHI</name>
<proteinExistence type="predicted"/>
<keyword evidence="3" id="KW-1185">Reference proteome</keyword>
<dbReference type="InterPro" id="IPR000182">
    <property type="entry name" value="GNAT_dom"/>
</dbReference>
<evidence type="ECO:0000313" key="3">
    <source>
        <dbReference type="Proteomes" id="UP000189739"/>
    </source>
</evidence>
<organism evidence="2 3">
    <name type="scientific">Mucilaginibacter pedocola</name>
    <dbReference type="NCBI Taxonomy" id="1792845"/>
    <lineage>
        <taxon>Bacteria</taxon>
        <taxon>Pseudomonadati</taxon>
        <taxon>Bacteroidota</taxon>
        <taxon>Sphingobacteriia</taxon>
        <taxon>Sphingobacteriales</taxon>
        <taxon>Sphingobacteriaceae</taxon>
        <taxon>Mucilaginibacter</taxon>
    </lineage>
</organism>
<sequence length="172" mass="19877">MENIRIDKITEADVTRLQQIAQETFLETFAHLNTEEDMNHYLNENLSISKLTAELQNEGSQFFFAMDADTIAGYLKVNTGRAQTELKDSGGLEVERIYVSKAYQGKKVGQLLFDRAMDMAKTMQAKYVWLGVWEDNHKAIRFYTKNGFEPFDKHIFKLGSDEQTDIMMKKTL</sequence>
<dbReference type="EMBL" id="MBTF01000003">
    <property type="protein sequence ID" value="OOQ61196.1"/>
    <property type="molecule type" value="Genomic_DNA"/>
</dbReference>
<dbReference type="Gene3D" id="3.40.630.30">
    <property type="match status" value="1"/>
</dbReference>
<dbReference type="RefSeq" id="WP_078347023.1">
    <property type="nucleotide sequence ID" value="NZ_MBTF01000003.1"/>
</dbReference>
<reference evidence="2 3" key="1">
    <citation type="submission" date="2016-07" db="EMBL/GenBank/DDBJ databases">
        <title>Genomic analysis of zinc-resistant bacterium Mucilaginibacter pedocola TBZ30.</title>
        <authorList>
            <person name="Huang J."/>
            <person name="Tang J."/>
        </authorList>
    </citation>
    <scope>NUCLEOTIDE SEQUENCE [LARGE SCALE GENOMIC DNA]</scope>
    <source>
        <strain evidence="2 3">TBZ30</strain>
    </source>
</reference>
<comment type="caution">
    <text evidence="2">The sequence shown here is derived from an EMBL/GenBank/DDBJ whole genome shotgun (WGS) entry which is preliminary data.</text>
</comment>
<dbReference type="InterPro" id="IPR050276">
    <property type="entry name" value="MshD_Acetyltransferase"/>
</dbReference>
<dbReference type="InterPro" id="IPR016181">
    <property type="entry name" value="Acyl_CoA_acyltransferase"/>
</dbReference>